<dbReference type="CDD" id="cd00093">
    <property type="entry name" value="HTH_XRE"/>
    <property type="match status" value="1"/>
</dbReference>
<gene>
    <name evidence="2" type="ordered locus">Rfer_3385</name>
</gene>
<dbReference type="eggNOG" id="COG1476">
    <property type="taxonomic scope" value="Bacteria"/>
</dbReference>
<proteinExistence type="predicted"/>
<evidence type="ECO:0000313" key="2">
    <source>
        <dbReference type="EMBL" id="ABD71094.1"/>
    </source>
</evidence>
<dbReference type="GO" id="GO:0003677">
    <property type="term" value="F:DNA binding"/>
    <property type="evidence" value="ECO:0007669"/>
    <property type="project" value="InterPro"/>
</dbReference>
<dbReference type="SUPFAM" id="SSF47413">
    <property type="entry name" value="lambda repressor-like DNA-binding domains"/>
    <property type="match status" value="1"/>
</dbReference>
<dbReference type="KEGG" id="rfr:Rfer_3385"/>
<reference evidence="3" key="1">
    <citation type="submission" date="2006-02" db="EMBL/GenBank/DDBJ databases">
        <title>Complete sequence of chromosome of Rhodoferax ferrireducens DSM 15236.</title>
        <authorList>
            <person name="Copeland A."/>
            <person name="Lucas S."/>
            <person name="Lapidus A."/>
            <person name="Barry K."/>
            <person name="Detter J.C."/>
            <person name="Glavina del Rio T."/>
            <person name="Hammon N."/>
            <person name="Israni S."/>
            <person name="Pitluck S."/>
            <person name="Brettin T."/>
            <person name="Bruce D."/>
            <person name="Han C."/>
            <person name="Tapia R."/>
            <person name="Gilna P."/>
            <person name="Kiss H."/>
            <person name="Schmutz J."/>
            <person name="Larimer F."/>
            <person name="Land M."/>
            <person name="Kyrpides N."/>
            <person name="Ivanova N."/>
            <person name="Richardson P."/>
        </authorList>
    </citation>
    <scope>NUCLEOTIDE SEQUENCE [LARGE SCALE GENOMIC DNA]</scope>
    <source>
        <strain evidence="3">ATCC BAA-621 / DSM 15236 / T118</strain>
    </source>
</reference>
<evidence type="ECO:0000313" key="3">
    <source>
        <dbReference type="Proteomes" id="UP000008332"/>
    </source>
</evidence>
<accession>Q21T09</accession>
<dbReference type="InterPro" id="IPR001387">
    <property type="entry name" value="Cro/C1-type_HTH"/>
</dbReference>
<dbReference type="EMBL" id="CP000267">
    <property type="protein sequence ID" value="ABD71094.1"/>
    <property type="molecule type" value="Genomic_DNA"/>
</dbReference>
<keyword evidence="3" id="KW-1185">Reference proteome</keyword>
<dbReference type="HOGENOM" id="CLU_134424_0_0_4"/>
<feature type="domain" description="HTH cro/C1-type" evidence="1">
    <location>
        <begin position="11"/>
        <end position="66"/>
    </location>
</feature>
<dbReference type="Proteomes" id="UP000008332">
    <property type="component" value="Chromosome"/>
</dbReference>
<dbReference type="Gene3D" id="1.10.260.40">
    <property type="entry name" value="lambda repressor-like DNA-binding domains"/>
    <property type="match status" value="1"/>
</dbReference>
<dbReference type="InterPro" id="IPR010982">
    <property type="entry name" value="Lambda_DNA-bd_dom_sf"/>
</dbReference>
<protein>
    <submittedName>
        <fullName evidence="2">Transcriptional regulator, XRE family</fullName>
    </submittedName>
</protein>
<dbReference type="PROSITE" id="PS50943">
    <property type="entry name" value="HTH_CROC1"/>
    <property type="match status" value="1"/>
</dbReference>
<name>Q21T09_ALBFT</name>
<dbReference type="SMART" id="SM00530">
    <property type="entry name" value="HTH_XRE"/>
    <property type="match status" value="1"/>
</dbReference>
<dbReference type="AlphaFoldDB" id="Q21T09"/>
<evidence type="ECO:0000259" key="1">
    <source>
        <dbReference type="PROSITE" id="PS50943"/>
    </source>
</evidence>
<dbReference type="RefSeq" id="WP_011465657.1">
    <property type="nucleotide sequence ID" value="NC_007908.1"/>
</dbReference>
<sequence>MSAILELSSAVRTRRADMGLTQTTLAKLTGLSRATVNQVENGTIRDLSLTRAAKLLGILGLSVTVTAPRPKSHSHQTAKSSALDIAARTASVSYRVSINADQLREVFTTGSVPTDFLPHIYTLLEEAPVSLLASIVEELHLKLGVERTLVWKKMRELARRLKSSRDLWL</sequence>
<dbReference type="Pfam" id="PF01381">
    <property type="entry name" value="HTH_3"/>
    <property type="match status" value="1"/>
</dbReference>
<organism evidence="2 3">
    <name type="scientific">Albidiferax ferrireducens (strain ATCC BAA-621 / DSM 15236 / T118)</name>
    <name type="common">Rhodoferax ferrireducens</name>
    <dbReference type="NCBI Taxonomy" id="338969"/>
    <lineage>
        <taxon>Bacteria</taxon>
        <taxon>Pseudomonadati</taxon>
        <taxon>Pseudomonadota</taxon>
        <taxon>Betaproteobacteria</taxon>
        <taxon>Burkholderiales</taxon>
        <taxon>Comamonadaceae</taxon>
        <taxon>Rhodoferax</taxon>
    </lineage>
</organism>
<dbReference type="OrthoDB" id="6120544at2"/>